<accession>A0ABT7L7Y0</accession>
<reference evidence="2 3" key="1">
    <citation type="submission" date="2023-06" db="EMBL/GenBank/DDBJ databases">
        <title>Aquibacillus rhizosphaerae LR5S19.</title>
        <authorList>
            <person name="Sun J.-Q."/>
        </authorList>
    </citation>
    <scope>NUCLEOTIDE SEQUENCE [LARGE SCALE GENOMIC DNA]</scope>
    <source>
        <strain evidence="2 3">LR5S19</strain>
    </source>
</reference>
<dbReference type="EMBL" id="JASTZU010000038">
    <property type="protein sequence ID" value="MDL4841310.1"/>
    <property type="molecule type" value="Genomic_DNA"/>
</dbReference>
<keyword evidence="1" id="KW-0472">Membrane</keyword>
<evidence type="ECO:0000313" key="2">
    <source>
        <dbReference type="EMBL" id="MDL4841310.1"/>
    </source>
</evidence>
<organism evidence="2 3">
    <name type="scientific">Aquibacillus rhizosphaerae</name>
    <dbReference type="NCBI Taxonomy" id="3051431"/>
    <lineage>
        <taxon>Bacteria</taxon>
        <taxon>Bacillati</taxon>
        <taxon>Bacillota</taxon>
        <taxon>Bacilli</taxon>
        <taxon>Bacillales</taxon>
        <taxon>Bacillaceae</taxon>
        <taxon>Aquibacillus</taxon>
    </lineage>
</organism>
<comment type="caution">
    <text evidence="2">The sequence shown here is derived from an EMBL/GenBank/DDBJ whole genome shotgun (WGS) entry which is preliminary data.</text>
</comment>
<name>A0ABT7L7Y0_9BACI</name>
<gene>
    <name evidence="2" type="ORF">QQS35_12740</name>
</gene>
<sequence>MKSSIQYSKLLLATLVIACFAFVGIAIAYRNFWLAFTALFIGFLVMGYGLSLKRKKQHKQETLN</sequence>
<evidence type="ECO:0000313" key="3">
    <source>
        <dbReference type="Proteomes" id="UP001235343"/>
    </source>
</evidence>
<dbReference type="Pfam" id="PF17259">
    <property type="entry name" value="DUF5325"/>
    <property type="match status" value="1"/>
</dbReference>
<proteinExistence type="predicted"/>
<dbReference type="RefSeq" id="WP_285932536.1">
    <property type="nucleotide sequence ID" value="NZ_JASTZU010000038.1"/>
</dbReference>
<feature type="transmembrane region" description="Helical" evidence="1">
    <location>
        <begin position="33"/>
        <end position="50"/>
    </location>
</feature>
<evidence type="ECO:0000256" key="1">
    <source>
        <dbReference type="SAM" id="Phobius"/>
    </source>
</evidence>
<keyword evidence="1" id="KW-1133">Transmembrane helix</keyword>
<protein>
    <submittedName>
        <fullName evidence="2">DUF5325 family protein</fullName>
    </submittedName>
</protein>
<keyword evidence="1" id="KW-0812">Transmembrane</keyword>
<dbReference type="InterPro" id="IPR035211">
    <property type="entry name" value="DUF5325"/>
</dbReference>
<keyword evidence="3" id="KW-1185">Reference proteome</keyword>
<dbReference type="Proteomes" id="UP001235343">
    <property type="component" value="Unassembled WGS sequence"/>
</dbReference>
<feature type="transmembrane region" description="Helical" evidence="1">
    <location>
        <begin position="7"/>
        <end position="27"/>
    </location>
</feature>